<accession>Q53TX7</accession>
<evidence type="ECO:0000313" key="1">
    <source>
        <dbReference type="EMBL" id="AAY14970.1"/>
    </source>
</evidence>
<reference evidence="1" key="1">
    <citation type="submission" date="1998-06" db="EMBL/GenBank/DDBJ databases">
        <title>The sequence of Homo sapiens BAC clone RP11-353P23.</title>
        <authorList>
            <person name="Abu-Threideh J."/>
            <person name="Graves T."/>
            <person name="Mead K."/>
        </authorList>
    </citation>
    <scope>NUCLEOTIDE SEQUENCE</scope>
</reference>
<gene>
    <name evidence="1" type="primary">FLJ20373</name>
</gene>
<dbReference type="AlphaFoldDB" id="Q53TX7"/>
<dbReference type="IntAct" id="Q53TX7">
    <property type="interactions" value="1"/>
</dbReference>
<reference evidence="1" key="3">
    <citation type="submission" date="2002-03" db="EMBL/GenBank/DDBJ databases">
        <authorList>
            <person name="Waterston R."/>
        </authorList>
    </citation>
    <scope>NUCLEOTIDE SEQUENCE</scope>
</reference>
<reference evidence="1" key="2">
    <citation type="submission" date="1998-06" db="EMBL/GenBank/DDBJ databases">
        <authorList>
            <person name="Waterston R.H."/>
        </authorList>
    </citation>
    <scope>NUCLEOTIDE SEQUENCE</scope>
</reference>
<organism evidence="1">
    <name type="scientific">Homo sapiens</name>
    <name type="common">Human</name>
    <dbReference type="NCBI Taxonomy" id="9606"/>
    <lineage>
        <taxon>Eukaryota</taxon>
        <taxon>Metazoa</taxon>
        <taxon>Chordata</taxon>
        <taxon>Craniata</taxon>
        <taxon>Vertebrata</taxon>
        <taxon>Euteleostomi</taxon>
        <taxon>Mammalia</taxon>
        <taxon>Eutheria</taxon>
        <taxon>Euarchontoglires</taxon>
        <taxon>Primates</taxon>
        <taxon>Haplorrhini</taxon>
        <taxon>Catarrhini</taxon>
        <taxon>Hominidae</taxon>
        <taxon>Homo</taxon>
    </lineage>
</organism>
<proteinExistence type="predicted"/>
<dbReference type="EMBL" id="AC005035">
    <property type="protein sequence ID" value="AAY14970.1"/>
    <property type="molecule type" value="Genomic_DNA"/>
</dbReference>
<reference evidence="1" key="4">
    <citation type="submission" date="2005-04" db="EMBL/GenBank/DDBJ databases">
        <authorList>
            <person name="Wilson R.K."/>
        </authorList>
    </citation>
    <scope>NUCLEOTIDE SEQUENCE</scope>
</reference>
<name>Q53TX7_HUMAN</name>
<protein>
    <submittedName>
        <fullName evidence="1">Uncharacterized protein FLJ20373</fullName>
    </submittedName>
</protein>
<sequence length="193" mass="21663">MNIFMTFVINVLRKNLFHGFMVITQAPVRILPSQERIRTPCHSPAILLSSCRVLSGNNCIMAALTSVIKRNLLFFRLDLFPLWLIFLYIVKMGDFPSAPTHLNTAAICTCLLPIPLGTHSDLLSVSCSWFHLFEKGPPLSYKHLVRQVHPLMNADTAAGGFVYTCKDKLRSLLFGEVKEDGNGCFICMSLEQC</sequence>